<protein>
    <recommendedName>
        <fullName evidence="1">CBU-0592-like domain-containing protein</fullName>
    </recommendedName>
</protein>
<proteinExistence type="predicted"/>
<dbReference type="Pfam" id="PF26604">
    <property type="entry name" value="CBU_0592"/>
    <property type="match status" value="1"/>
</dbReference>
<dbReference type="Proteomes" id="UP000178046">
    <property type="component" value="Unassembled WGS sequence"/>
</dbReference>
<comment type="caution">
    <text evidence="2">The sequence shown here is derived from an EMBL/GenBank/DDBJ whole genome shotgun (WGS) entry which is preliminary data.</text>
</comment>
<gene>
    <name evidence="2" type="ORF">A2924_02265</name>
</gene>
<dbReference type="NCBIfam" id="NF047864">
    <property type="entry name" value="CBU_0592_membra"/>
    <property type="match status" value="1"/>
</dbReference>
<evidence type="ECO:0000259" key="1">
    <source>
        <dbReference type="Pfam" id="PF26604"/>
    </source>
</evidence>
<evidence type="ECO:0000313" key="3">
    <source>
        <dbReference type="Proteomes" id="UP000178046"/>
    </source>
</evidence>
<feature type="domain" description="CBU-0592-like" evidence="1">
    <location>
        <begin position="1"/>
        <end position="59"/>
    </location>
</feature>
<name>A0A1F5X5Y7_9BACT</name>
<sequence>MAYALVSNGTTAGTSDVNQWINLFGAMAAGYSAFSKRLWPVVALDLFWASVSIKALIQIF</sequence>
<dbReference type="InterPro" id="IPR058058">
    <property type="entry name" value="CBU_0592-like"/>
</dbReference>
<evidence type="ECO:0000313" key="2">
    <source>
        <dbReference type="EMBL" id="OGF83266.1"/>
    </source>
</evidence>
<dbReference type="AlphaFoldDB" id="A0A1F5X5Y7"/>
<accession>A0A1F5X5Y7</accession>
<dbReference type="EMBL" id="MFIA01000003">
    <property type="protein sequence ID" value="OGF83266.1"/>
    <property type="molecule type" value="Genomic_DNA"/>
</dbReference>
<reference evidence="2 3" key="1">
    <citation type="journal article" date="2016" name="Nat. Commun.">
        <title>Thousands of microbial genomes shed light on interconnected biogeochemical processes in an aquifer system.</title>
        <authorList>
            <person name="Anantharaman K."/>
            <person name="Brown C.T."/>
            <person name="Hug L.A."/>
            <person name="Sharon I."/>
            <person name="Castelle C.J."/>
            <person name="Probst A.J."/>
            <person name="Thomas B.C."/>
            <person name="Singh A."/>
            <person name="Wilkins M.J."/>
            <person name="Karaoz U."/>
            <person name="Brodie E.L."/>
            <person name="Williams K.H."/>
            <person name="Hubbard S.S."/>
            <person name="Banfield J.F."/>
        </authorList>
    </citation>
    <scope>NUCLEOTIDE SEQUENCE [LARGE SCALE GENOMIC DNA]</scope>
</reference>
<organism evidence="2 3">
    <name type="scientific">Candidatus Giovannonibacteria bacterium RIFCSPLOWO2_01_FULL_44_16</name>
    <dbReference type="NCBI Taxonomy" id="1798348"/>
    <lineage>
        <taxon>Bacteria</taxon>
        <taxon>Candidatus Giovannoniibacteriota</taxon>
    </lineage>
</organism>